<evidence type="ECO:0000313" key="2">
    <source>
        <dbReference type="Proteomes" id="UP001589608"/>
    </source>
</evidence>
<dbReference type="Gene3D" id="3.30.200.20">
    <property type="entry name" value="Phosphorylase Kinase, domain 1"/>
    <property type="match status" value="1"/>
</dbReference>
<evidence type="ECO:0000313" key="1">
    <source>
        <dbReference type="EMBL" id="MFB9445619.1"/>
    </source>
</evidence>
<dbReference type="SUPFAM" id="SSF56112">
    <property type="entry name" value="Protein kinase-like (PK-like)"/>
    <property type="match status" value="1"/>
</dbReference>
<organism evidence="1 2">
    <name type="scientific">Dactylosporangium vinaceum</name>
    <dbReference type="NCBI Taxonomy" id="53362"/>
    <lineage>
        <taxon>Bacteria</taxon>
        <taxon>Bacillati</taxon>
        <taxon>Actinomycetota</taxon>
        <taxon>Actinomycetes</taxon>
        <taxon>Micromonosporales</taxon>
        <taxon>Micromonosporaceae</taxon>
        <taxon>Dactylosporangium</taxon>
    </lineage>
</organism>
<dbReference type="Proteomes" id="UP001589608">
    <property type="component" value="Unassembled WGS sequence"/>
</dbReference>
<proteinExistence type="predicted"/>
<dbReference type="RefSeq" id="WP_223093289.1">
    <property type="nucleotide sequence ID" value="NZ_CP061913.1"/>
</dbReference>
<reference evidence="1 2" key="1">
    <citation type="submission" date="2024-09" db="EMBL/GenBank/DDBJ databases">
        <authorList>
            <person name="Sun Q."/>
            <person name="Mori K."/>
        </authorList>
    </citation>
    <scope>NUCLEOTIDE SEQUENCE [LARGE SCALE GENOMIC DNA]</scope>
    <source>
        <strain evidence="1 2">JCM 3307</strain>
    </source>
</reference>
<dbReference type="EMBL" id="JBHMCA010000043">
    <property type="protein sequence ID" value="MFB9445619.1"/>
    <property type="molecule type" value="Genomic_DNA"/>
</dbReference>
<gene>
    <name evidence="1" type="ORF">ACFFTR_21280</name>
</gene>
<comment type="caution">
    <text evidence="1">The sequence shown here is derived from an EMBL/GenBank/DDBJ whole genome shotgun (WGS) entry which is preliminary data.</text>
</comment>
<name>A0ABV5M9U5_9ACTN</name>
<dbReference type="InterPro" id="IPR011009">
    <property type="entry name" value="Kinase-like_dom_sf"/>
</dbReference>
<dbReference type="Gene3D" id="3.90.1200.10">
    <property type="match status" value="1"/>
</dbReference>
<protein>
    <submittedName>
        <fullName evidence="1">Aminoglycoside phosphotransferase family protein</fullName>
    </submittedName>
</protein>
<accession>A0ABV5M9U5</accession>
<sequence>MQWTGSRRIAWDAVPAAVRGAVQARLGAPVVVAESLAGGFSEGVAARLRLADGRDVFVKAAADPAVRDFHRREGVVAAAFPVGVPSPPLLFALDLDPWVVLVFAFVEAPLAGPADRSRVLAAATAMAAALTPAPIRPATAPRLGGFAGLAPHDVARVSPWAAAHHAELADRERAQRWDGDTLLHGDLYLFNALVSAQRVWIVDWAHAWVGPACCDVLPLMAGGNDPEALCAANPLTRDLPPSVVDGFLAAHAGFLVRLALQASDPSLSAAAASLGRASLAWLARRPYSATC</sequence>
<keyword evidence="2" id="KW-1185">Reference proteome</keyword>